<evidence type="ECO:0000313" key="9">
    <source>
        <dbReference type="Proteomes" id="UP000195221"/>
    </source>
</evidence>
<dbReference type="SUPFAM" id="SSF63380">
    <property type="entry name" value="Riboflavin synthase domain-like"/>
    <property type="match status" value="1"/>
</dbReference>
<dbReference type="CDD" id="cd06200">
    <property type="entry name" value="SiR_like1"/>
    <property type="match status" value="1"/>
</dbReference>
<feature type="transmembrane region" description="Helical" evidence="5">
    <location>
        <begin position="145"/>
        <end position="163"/>
    </location>
</feature>
<organism evidence="8 9">
    <name type="scientific">Caballeronia sordidicola</name>
    <name type="common">Burkholderia sordidicola</name>
    <dbReference type="NCBI Taxonomy" id="196367"/>
    <lineage>
        <taxon>Bacteria</taxon>
        <taxon>Pseudomonadati</taxon>
        <taxon>Pseudomonadota</taxon>
        <taxon>Betaproteobacteria</taxon>
        <taxon>Burkholderiales</taxon>
        <taxon>Burkholderiaceae</taxon>
        <taxon>Caballeronia</taxon>
    </lineage>
</organism>
<evidence type="ECO:0000256" key="2">
    <source>
        <dbReference type="ARBA" id="ARBA00022643"/>
    </source>
</evidence>
<reference evidence="8 9" key="1">
    <citation type="submission" date="2017-03" db="EMBL/GenBank/DDBJ databases">
        <title>Genome analysis of strain PAMC 26577.</title>
        <authorList>
            <person name="Oh H.-M."/>
            <person name="Yang J.-A."/>
        </authorList>
    </citation>
    <scope>NUCLEOTIDE SEQUENCE [LARGE SCALE GENOMIC DNA]</scope>
    <source>
        <strain evidence="8 9">PAMC 26577</strain>
    </source>
</reference>
<feature type="compositionally biased region" description="Basic and acidic residues" evidence="4">
    <location>
        <begin position="232"/>
        <end position="252"/>
    </location>
</feature>
<dbReference type="EMBL" id="NBTZ01000181">
    <property type="protein sequence ID" value="OTP65499.1"/>
    <property type="molecule type" value="Genomic_DNA"/>
</dbReference>
<comment type="caution">
    <text evidence="8">The sequence shown here is derived from an EMBL/GenBank/DDBJ whole genome shotgun (WGS) entry which is preliminary data.</text>
</comment>
<dbReference type="InterPro" id="IPR008254">
    <property type="entry name" value="Flavodoxin/NO_synth"/>
</dbReference>
<dbReference type="InterPro" id="IPR039261">
    <property type="entry name" value="FNR_nucleotide-bd"/>
</dbReference>
<feature type="transmembrane region" description="Helical" evidence="5">
    <location>
        <begin position="12"/>
        <end position="33"/>
    </location>
</feature>
<name>A0A242M4P2_CABSO</name>
<accession>A0A242M4P2</accession>
<gene>
    <name evidence="8" type="ORF">PAMC26577_40380</name>
</gene>
<dbReference type="GO" id="GO:0016491">
    <property type="term" value="F:oxidoreductase activity"/>
    <property type="evidence" value="ECO:0007669"/>
    <property type="project" value="InterPro"/>
</dbReference>
<keyword evidence="5" id="KW-0812">Transmembrane</keyword>
<dbReference type="Pfam" id="PF03929">
    <property type="entry name" value="PepSY_TM"/>
    <property type="match status" value="1"/>
</dbReference>
<dbReference type="InterPro" id="IPR029039">
    <property type="entry name" value="Flavoprotein-like_sf"/>
</dbReference>
<evidence type="ECO:0000259" key="7">
    <source>
        <dbReference type="PROSITE" id="PS51384"/>
    </source>
</evidence>
<dbReference type="InterPro" id="IPR001433">
    <property type="entry name" value="OxRdtase_FAD/NAD-bd"/>
</dbReference>
<dbReference type="InterPro" id="IPR001094">
    <property type="entry name" value="Flavdoxin-like"/>
</dbReference>
<keyword evidence="1" id="KW-0285">Flavoprotein</keyword>
<feature type="transmembrane region" description="Helical" evidence="5">
    <location>
        <begin position="191"/>
        <end position="213"/>
    </location>
</feature>
<proteinExistence type="predicted"/>
<dbReference type="PROSITE" id="PS51384">
    <property type="entry name" value="FAD_FR"/>
    <property type="match status" value="1"/>
</dbReference>
<keyword evidence="2" id="KW-0288">FMN</keyword>
<dbReference type="Pfam" id="PF00258">
    <property type="entry name" value="Flavodoxin_1"/>
    <property type="match status" value="1"/>
</dbReference>
<dbReference type="Gene3D" id="3.40.50.80">
    <property type="entry name" value="Nucleotide-binding domain of ferredoxin-NADP reductase (FNR) module"/>
    <property type="match status" value="1"/>
</dbReference>
<evidence type="ECO:0000256" key="1">
    <source>
        <dbReference type="ARBA" id="ARBA00022630"/>
    </source>
</evidence>
<evidence type="ECO:0000256" key="5">
    <source>
        <dbReference type="SAM" id="Phobius"/>
    </source>
</evidence>
<dbReference type="AlphaFoldDB" id="A0A242M4P2"/>
<keyword evidence="5" id="KW-0472">Membrane</keyword>
<dbReference type="PRINTS" id="PR00371">
    <property type="entry name" value="FPNCR"/>
</dbReference>
<protein>
    <submittedName>
        <fullName evidence="8">Iron-uptake factor</fullName>
    </submittedName>
</protein>
<feature type="domain" description="FAD-binding FR-type" evidence="7">
    <location>
        <begin position="566"/>
        <end position="731"/>
    </location>
</feature>
<dbReference type="Gene3D" id="3.40.50.360">
    <property type="match status" value="1"/>
</dbReference>
<dbReference type="GO" id="GO:0010181">
    <property type="term" value="F:FMN binding"/>
    <property type="evidence" value="ECO:0007669"/>
    <property type="project" value="InterPro"/>
</dbReference>
<dbReference type="Gene3D" id="1.20.990.10">
    <property type="entry name" value="NADPH-cytochrome p450 Reductase, Chain A, domain 3"/>
    <property type="match status" value="1"/>
</dbReference>
<keyword evidence="3" id="KW-0249">Electron transport</keyword>
<dbReference type="Gene3D" id="2.40.30.10">
    <property type="entry name" value="Translation factors"/>
    <property type="match status" value="1"/>
</dbReference>
<dbReference type="InterPro" id="IPR023173">
    <property type="entry name" value="NADPH_Cyt_P450_Rdtase_alpha"/>
</dbReference>
<dbReference type="InterPro" id="IPR005625">
    <property type="entry name" value="PepSY-ass_TM"/>
</dbReference>
<dbReference type="RefSeq" id="WP_075358436.1">
    <property type="nucleotide sequence ID" value="NZ_MSRG01000026.1"/>
</dbReference>
<feature type="transmembrane region" description="Helical" evidence="5">
    <location>
        <begin position="368"/>
        <end position="388"/>
    </location>
</feature>
<evidence type="ECO:0000256" key="4">
    <source>
        <dbReference type="SAM" id="MobiDB-lite"/>
    </source>
</evidence>
<keyword evidence="5" id="KW-1133">Transmembrane helix</keyword>
<keyword evidence="3" id="KW-0813">Transport</keyword>
<dbReference type="InterPro" id="IPR017927">
    <property type="entry name" value="FAD-bd_FR_type"/>
</dbReference>
<dbReference type="Proteomes" id="UP000195221">
    <property type="component" value="Unassembled WGS sequence"/>
</dbReference>
<dbReference type="PANTHER" id="PTHR34219:SF3">
    <property type="entry name" value="BLL7967 PROTEIN"/>
    <property type="match status" value="1"/>
</dbReference>
<evidence type="ECO:0000256" key="3">
    <source>
        <dbReference type="ARBA" id="ARBA00022982"/>
    </source>
</evidence>
<evidence type="ECO:0000313" key="8">
    <source>
        <dbReference type="EMBL" id="OTP65499.1"/>
    </source>
</evidence>
<dbReference type="SUPFAM" id="SSF52343">
    <property type="entry name" value="Ferredoxin reductase-like, C-terminal NADP-linked domain"/>
    <property type="match status" value="1"/>
</dbReference>
<feature type="region of interest" description="Disordered" evidence="4">
    <location>
        <begin position="232"/>
        <end position="269"/>
    </location>
</feature>
<dbReference type="PROSITE" id="PS50902">
    <property type="entry name" value="FLAVODOXIN_LIKE"/>
    <property type="match status" value="1"/>
</dbReference>
<dbReference type="SUPFAM" id="SSF52218">
    <property type="entry name" value="Flavoproteins"/>
    <property type="match status" value="1"/>
</dbReference>
<dbReference type="Pfam" id="PF00175">
    <property type="entry name" value="NAD_binding_1"/>
    <property type="match status" value="1"/>
</dbReference>
<dbReference type="PANTHER" id="PTHR34219">
    <property type="entry name" value="IRON-REGULATED INNER MEMBRANE PROTEIN-RELATED"/>
    <property type="match status" value="1"/>
</dbReference>
<sequence length="869" mass="94276">MTRRILFQVHWLLGVTVGLVLALMGLTGATMSFEDEITGLLNSSTISVAKGAELMTPDALLASIRAQLPGEEIRPLVLSADPERAVQFRVRQPSGAATFYANPYDGHVLGKAAGSDFFSFVEDVHRFLALPITEGRRDSEIGKQITGIAAFSLIFFALSGLYLRWPRKPLDWRAWFVLDLKRTGRNLYRSLHAVIGGWMVLCYLMSALTGLWWSYGWYHDLASKALGIEETRRAPAADRKPKEALADAKGDAPRAAGSRKKRGVEGAPKAMDSSRAISFDPAWQTFVQRVGRDFGRASLTVSRDGRAVSIERFDGPLRGGLMDRYTFDAATGSLKATDLYANRPINKVIGTSMLTLHSGAVFGVPGRVIVMLCSLTMPLFAITGWLLYLGRRRKRREADAIAPLPSFATSHANSDLLIVHASQTGTAERIASMSAAAFASAGRAARCLPISALDSVSLAAARCVLFVVSTYGDGQAPDRARSFVRQIMARPAPSGGFSYAVLALGDREYPDFCHFGRQVDEWLTKAGARRLFERIEMNGRDDESEQRWRRQLTALGAATVAGWEEAPVQSWTLAQRKLLNPGSQGGGVHHVRLKVNAATSPGWTAGDIVEIYPHNDPAAVARVLSAAGLDAGALVHGRRLDAHLSGAVLPSAESVRNMSAAALVATLKPLPHRDYSIASIPADGYLDLVVRQRVRSSGELGMGSGWLTAHAAEGSLVQARIRANAGFYRPDGERALILIGNGTGIAGLRAHLRERSAAGSKGHWLLFGERNARYDAFFKQELEAWRADGTLARIDLAYSRDDDCGRYVQDLVRHSASDIFTWVGGGAAVMVCGSLAGMAPALDRELRAALGDERVSMMVANGLYRRDVY</sequence>
<dbReference type="PRINTS" id="PR00369">
    <property type="entry name" value="FLAVODOXIN"/>
</dbReference>
<dbReference type="InterPro" id="IPR017938">
    <property type="entry name" value="Riboflavin_synthase-like_b-brl"/>
</dbReference>
<evidence type="ECO:0000259" key="6">
    <source>
        <dbReference type="PROSITE" id="PS50902"/>
    </source>
</evidence>
<feature type="domain" description="Flavodoxin-like" evidence="6">
    <location>
        <begin position="416"/>
        <end position="553"/>
    </location>
</feature>
<dbReference type="InterPro" id="IPR001709">
    <property type="entry name" value="Flavoprot_Pyr_Nucl_cyt_Rdtase"/>
</dbReference>